<dbReference type="GeneID" id="92877530"/>
<sequence length="105" mass="12069">MADEETYILTKEDFQEQQEVIKKQILGNTKLEGREKRMALTVLDGIGQSVMAGGVRQHGITKQMMKVSLPIFGKMSEDKRHNEKELKVLRALTMVVYEALYGKRR</sequence>
<gene>
    <name evidence="1" type="ORF">KHX13_03090</name>
</gene>
<protein>
    <submittedName>
        <fullName evidence="1">Uncharacterized protein</fullName>
    </submittedName>
</protein>
<dbReference type="RefSeq" id="WP_009015733.1">
    <property type="nucleotide sequence ID" value="NZ_ACGB01000023.1"/>
</dbReference>
<reference evidence="1" key="1">
    <citation type="submission" date="2021-02" db="EMBL/GenBank/DDBJ databases">
        <title>Infant gut strain persistence is associated with maternal origin, phylogeny, and functional potential including surface adhesion and iron acquisition.</title>
        <authorList>
            <person name="Lou Y.C."/>
        </authorList>
    </citation>
    <scope>NUCLEOTIDE SEQUENCE</scope>
    <source>
        <strain evidence="1">L3_106_000M1_dasL3_106_000M1_concoct_15</strain>
    </source>
</reference>
<organism evidence="1 2">
    <name type="scientific">Acidaminococcus intestini</name>
    <dbReference type="NCBI Taxonomy" id="187327"/>
    <lineage>
        <taxon>Bacteria</taxon>
        <taxon>Bacillati</taxon>
        <taxon>Bacillota</taxon>
        <taxon>Negativicutes</taxon>
        <taxon>Acidaminococcales</taxon>
        <taxon>Acidaminococcaceae</taxon>
        <taxon>Acidaminococcus</taxon>
    </lineage>
</organism>
<dbReference type="EMBL" id="JAGZCZ010000003">
    <property type="protein sequence ID" value="MBS5519309.1"/>
    <property type="molecule type" value="Genomic_DNA"/>
</dbReference>
<dbReference type="Proteomes" id="UP000754226">
    <property type="component" value="Unassembled WGS sequence"/>
</dbReference>
<evidence type="ECO:0000313" key="1">
    <source>
        <dbReference type="EMBL" id="MBS5519309.1"/>
    </source>
</evidence>
<proteinExistence type="predicted"/>
<dbReference type="OrthoDB" id="3034866at2"/>
<dbReference type="OMA" id="HGITKAM"/>
<accession>C0WCT2</accession>
<name>C0WCT2_9FIRM</name>
<evidence type="ECO:0000313" key="2">
    <source>
        <dbReference type="Proteomes" id="UP000754226"/>
    </source>
</evidence>
<dbReference type="AlphaFoldDB" id="C0WCT2"/>
<comment type="caution">
    <text evidence="1">The sequence shown here is derived from an EMBL/GenBank/DDBJ whole genome shotgun (WGS) entry which is preliminary data.</text>
</comment>